<gene>
    <name evidence="1" type="ORF">LWC34_08710</name>
</gene>
<name>A0ABS8Z5Z1_9PSEU</name>
<evidence type="ECO:0000313" key="2">
    <source>
        <dbReference type="Proteomes" id="UP001521150"/>
    </source>
</evidence>
<keyword evidence="2" id="KW-1185">Reference proteome</keyword>
<dbReference type="Proteomes" id="UP001521150">
    <property type="component" value="Unassembled WGS sequence"/>
</dbReference>
<dbReference type="RefSeq" id="WP_233724487.1">
    <property type="nucleotide sequence ID" value="NZ_JAJVCN010000001.1"/>
</dbReference>
<organism evidence="1 2">
    <name type="scientific">Kibdelosporangium philippinense</name>
    <dbReference type="NCBI Taxonomy" id="211113"/>
    <lineage>
        <taxon>Bacteria</taxon>
        <taxon>Bacillati</taxon>
        <taxon>Actinomycetota</taxon>
        <taxon>Actinomycetes</taxon>
        <taxon>Pseudonocardiales</taxon>
        <taxon>Pseudonocardiaceae</taxon>
        <taxon>Kibdelosporangium</taxon>
    </lineage>
</organism>
<dbReference type="EMBL" id="JAJVCN010000001">
    <property type="protein sequence ID" value="MCE7002912.1"/>
    <property type="molecule type" value="Genomic_DNA"/>
</dbReference>
<evidence type="ECO:0000313" key="1">
    <source>
        <dbReference type="EMBL" id="MCE7002912.1"/>
    </source>
</evidence>
<proteinExistence type="predicted"/>
<comment type="caution">
    <text evidence="1">The sequence shown here is derived from an EMBL/GenBank/DDBJ whole genome shotgun (WGS) entry which is preliminary data.</text>
</comment>
<sequence>MTITHRGNLPAVALTPGLRLRTEIGVALHDLEQEADVRTVLDNLRGALAYTAAIGETAMIARAAENVRQAIARLDAGLVTSASSSLTEALSTLSPKAMAPVH</sequence>
<protein>
    <submittedName>
        <fullName evidence="1">Uncharacterized protein</fullName>
    </submittedName>
</protein>
<accession>A0ABS8Z5Z1</accession>
<reference evidence="1 2" key="1">
    <citation type="submission" date="2021-12" db="EMBL/GenBank/DDBJ databases">
        <title>Genome sequence of Kibdelosporangium philippinense ATCC 49844.</title>
        <authorList>
            <person name="Fedorov E.A."/>
            <person name="Omeragic M."/>
            <person name="Shalygina K.F."/>
            <person name="Maclea K.S."/>
        </authorList>
    </citation>
    <scope>NUCLEOTIDE SEQUENCE [LARGE SCALE GENOMIC DNA]</scope>
    <source>
        <strain evidence="1 2">ATCC 49844</strain>
    </source>
</reference>